<comment type="caution">
    <text evidence="4">The sequence shown here is derived from an EMBL/GenBank/DDBJ whole genome shotgun (WGS) entry which is preliminary data.</text>
</comment>
<dbReference type="NCBIfam" id="TIGR01167">
    <property type="entry name" value="LPXTG_anchor"/>
    <property type="match status" value="1"/>
</dbReference>
<gene>
    <name evidence="4" type="ORF">DFP96_1231</name>
</gene>
<dbReference type="RefSeq" id="WP_166666141.1">
    <property type="nucleotide sequence ID" value="NZ_SNZK01000023.1"/>
</dbReference>
<evidence type="ECO:0000256" key="2">
    <source>
        <dbReference type="SAM" id="Phobius"/>
    </source>
</evidence>
<dbReference type="AlphaFoldDB" id="A0A4R6ZEH4"/>
<dbReference type="STRING" id="1265846.PROCOU_16609"/>
<accession>A0A4R6ZEH4</accession>
<reference evidence="4 5" key="1">
    <citation type="submission" date="2019-03" db="EMBL/GenBank/DDBJ databases">
        <title>Genomic Encyclopedia of Type Strains, Phase III (KMG-III): the genomes of soil and plant-associated and newly described type strains.</title>
        <authorList>
            <person name="Whitman W."/>
        </authorList>
    </citation>
    <scope>NUCLEOTIDE SEQUENCE [LARGE SCALE GENOMIC DNA]</scope>
    <source>
        <strain evidence="4 5">CECT 7972</strain>
    </source>
</reference>
<feature type="non-terminal residue" evidence="4">
    <location>
        <position position="1"/>
    </location>
</feature>
<keyword evidence="2" id="KW-0812">Transmembrane</keyword>
<evidence type="ECO:0000259" key="3">
    <source>
        <dbReference type="Pfam" id="PF06458"/>
    </source>
</evidence>
<feature type="transmembrane region" description="Helical" evidence="2">
    <location>
        <begin position="89"/>
        <end position="106"/>
    </location>
</feature>
<keyword evidence="1" id="KW-0677">Repeat</keyword>
<sequence>TGYLTNEPQMVTFVYEAQIGGAITVQPTDNLENVLAPEEKLTGNYHAPYKTEAMMLPTPPKGEPVQLAVSATSAGPSALTLPAAGDTGVTPFLLGGGLLLSGWWLWRRQR</sequence>
<keyword evidence="5" id="KW-1185">Reference proteome</keyword>
<proteinExistence type="predicted"/>
<dbReference type="InterPro" id="IPR009459">
    <property type="entry name" value="MucBP_dom"/>
</dbReference>
<feature type="domain" description="MucBP" evidence="3">
    <location>
        <begin position="23"/>
        <end position="53"/>
    </location>
</feature>
<dbReference type="Pfam" id="PF06458">
    <property type="entry name" value="MucBP"/>
    <property type="match status" value="1"/>
</dbReference>
<dbReference type="EMBL" id="SNZK01000023">
    <property type="protein sequence ID" value="TDR50382.1"/>
    <property type="molecule type" value="Genomic_DNA"/>
</dbReference>
<protein>
    <submittedName>
        <fullName evidence="4">LPXTG-motif cell wall-anchored protein</fullName>
    </submittedName>
</protein>
<organism evidence="4 5">
    <name type="scientific">Listeria rocourtiae</name>
    <dbReference type="NCBI Taxonomy" id="647910"/>
    <lineage>
        <taxon>Bacteria</taxon>
        <taxon>Bacillati</taxon>
        <taxon>Bacillota</taxon>
        <taxon>Bacilli</taxon>
        <taxon>Bacillales</taxon>
        <taxon>Listeriaceae</taxon>
        <taxon>Listeria</taxon>
    </lineage>
</organism>
<name>A0A4R6ZEH4_9LIST</name>
<keyword evidence="2" id="KW-0472">Membrane</keyword>
<keyword evidence="2" id="KW-1133">Transmembrane helix</keyword>
<dbReference type="Proteomes" id="UP000295558">
    <property type="component" value="Unassembled WGS sequence"/>
</dbReference>
<evidence type="ECO:0000313" key="5">
    <source>
        <dbReference type="Proteomes" id="UP000295558"/>
    </source>
</evidence>
<evidence type="ECO:0000256" key="1">
    <source>
        <dbReference type="ARBA" id="ARBA00022737"/>
    </source>
</evidence>
<evidence type="ECO:0000313" key="4">
    <source>
        <dbReference type="EMBL" id="TDR50382.1"/>
    </source>
</evidence>